<evidence type="ECO:0000259" key="10">
    <source>
        <dbReference type="Pfam" id="PF04290"/>
    </source>
</evidence>
<keyword evidence="12" id="KW-1185">Reference proteome</keyword>
<evidence type="ECO:0000256" key="3">
    <source>
        <dbReference type="ARBA" id="ARBA00022475"/>
    </source>
</evidence>
<comment type="subunit">
    <text evidence="9">The complex comprises the extracytoplasmic solute receptor protein and the two transmembrane proteins.</text>
</comment>
<comment type="caution">
    <text evidence="11">The sequence shown here is derived from an EMBL/GenBank/DDBJ whole genome shotgun (WGS) entry which is preliminary data.</text>
</comment>
<keyword evidence="6 9" id="KW-1133">Transmembrane helix</keyword>
<feature type="transmembrane region" description="Helical" evidence="9">
    <location>
        <begin position="127"/>
        <end position="148"/>
    </location>
</feature>
<evidence type="ECO:0000256" key="8">
    <source>
        <dbReference type="ARBA" id="ARBA00038436"/>
    </source>
</evidence>
<name>A0ABW2B7K9_9RHOB</name>
<evidence type="ECO:0000256" key="1">
    <source>
        <dbReference type="ARBA" id="ARBA00004429"/>
    </source>
</evidence>
<reference evidence="12" key="1">
    <citation type="journal article" date="2019" name="Int. J. Syst. Evol. Microbiol.">
        <title>The Global Catalogue of Microorganisms (GCM) 10K type strain sequencing project: providing services to taxonomists for standard genome sequencing and annotation.</title>
        <authorList>
            <consortium name="The Broad Institute Genomics Platform"/>
            <consortium name="The Broad Institute Genome Sequencing Center for Infectious Disease"/>
            <person name="Wu L."/>
            <person name="Ma J."/>
        </authorList>
    </citation>
    <scope>NUCLEOTIDE SEQUENCE [LARGE SCALE GENOMIC DNA]</scope>
    <source>
        <strain evidence="12">CCUG 66188</strain>
    </source>
</reference>
<keyword evidence="3" id="KW-1003">Cell membrane</keyword>
<dbReference type="Pfam" id="PF04290">
    <property type="entry name" value="DctQ"/>
    <property type="match status" value="1"/>
</dbReference>
<evidence type="ECO:0000256" key="7">
    <source>
        <dbReference type="ARBA" id="ARBA00023136"/>
    </source>
</evidence>
<accession>A0ABW2B7K9</accession>
<evidence type="ECO:0000256" key="5">
    <source>
        <dbReference type="ARBA" id="ARBA00022692"/>
    </source>
</evidence>
<comment type="similarity">
    <text evidence="8 9">Belongs to the TRAP transporter small permease family.</text>
</comment>
<evidence type="ECO:0000256" key="2">
    <source>
        <dbReference type="ARBA" id="ARBA00022448"/>
    </source>
</evidence>
<feature type="domain" description="Tripartite ATP-independent periplasmic transporters DctQ component" evidence="10">
    <location>
        <begin position="23"/>
        <end position="151"/>
    </location>
</feature>
<keyword evidence="7 9" id="KW-0472">Membrane</keyword>
<keyword evidence="5 9" id="KW-0812">Transmembrane</keyword>
<evidence type="ECO:0000313" key="11">
    <source>
        <dbReference type="EMBL" id="MFC6761582.1"/>
    </source>
</evidence>
<gene>
    <name evidence="11" type="ORF">ACFQFQ_22375</name>
</gene>
<evidence type="ECO:0000256" key="9">
    <source>
        <dbReference type="RuleBase" id="RU369079"/>
    </source>
</evidence>
<feature type="transmembrane region" description="Helical" evidence="9">
    <location>
        <begin position="12"/>
        <end position="32"/>
    </location>
</feature>
<feature type="transmembrane region" description="Helical" evidence="9">
    <location>
        <begin position="52"/>
        <end position="77"/>
    </location>
</feature>
<comment type="subcellular location">
    <subcellularLocation>
        <location evidence="1 9">Cell inner membrane</location>
        <topology evidence="1 9">Multi-pass membrane protein</topology>
    </subcellularLocation>
</comment>
<dbReference type="InterPro" id="IPR007387">
    <property type="entry name" value="TRAP_DctQ"/>
</dbReference>
<dbReference type="PANTHER" id="PTHR35011:SF2">
    <property type="entry name" value="2,3-DIKETO-L-GULONATE TRAP TRANSPORTER SMALL PERMEASE PROTEIN YIAM"/>
    <property type="match status" value="1"/>
</dbReference>
<protein>
    <recommendedName>
        <fullName evidence="9">TRAP transporter small permease protein</fullName>
    </recommendedName>
</protein>
<dbReference type="Proteomes" id="UP001596353">
    <property type="component" value="Unassembled WGS sequence"/>
</dbReference>
<dbReference type="EMBL" id="JBHSWG010000003">
    <property type="protein sequence ID" value="MFC6761582.1"/>
    <property type="molecule type" value="Genomic_DNA"/>
</dbReference>
<dbReference type="InterPro" id="IPR055348">
    <property type="entry name" value="DctQ"/>
</dbReference>
<evidence type="ECO:0000256" key="4">
    <source>
        <dbReference type="ARBA" id="ARBA00022519"/>
    </source>
</evidence>
<keyword evidence="2 9" id="KW-0813">Transport</keyword>
<organism evidence="11 12">
    <name type="scientific">Sulfitobacter porphyrae</name>
    <dbReference type="NCBI Taxonomy" id="1246864"/>
    <lineage>
        <taxon>Bacteria</taxon>
        <taxon>Pseudomonadati</taxon>
        <taxon>Pseudomonadota</taxon>
        <taxon>Alphaproteobacteria</taxon>
        <taxon>Rhodobacterales</taxon>
        <taxon>Roseobacteraceae</taxon>
        <taxon>Sulfitobacter</taxon>
    </lineage>
</organism>
<dbReference type="PANTHER" id="PTHR35011">
    <property type="entry name" value="2,3-DIKETO-L-GULONATE TRAP TRANSPORTER SMALL PERMEASE PROTEIN YIAM"/>
    <property type="match status" value="1"/>
</dbReference>
<evidence type="ECO:0000313" key="12">
    <source>
        <dbReference type="Proteomes" id="UP001596353"/>
    </source>
</evidence>
<feature type="transmembrane region" description="Helical" evidence="9">
    <location>
        <begin position="89"/>
        <end position="107"/>
    </location>
</feature>
<evidence type="ECO:0000256" key="6">
    <source>
        <dbReference type="ARBA" id="ARBA00022989"/>
    </source>
</evidence>
<keyword evidence="4 9" id="KW-0997">Cell inner membrane</keyword>
<comment type="function">
    <text evidence="9">Part of the tripartite ATP-independent periplasmic (TRAP) transport system.</text>
</comment>
<proteinExistence type="inferred from homology"/>
<sequence length="179" mass="19904">MAKALLVFCRAITWVQLLLLLTMLGVMASLVFTRYVFAYSPPWSEELTRFAMIWLVMLGGAVLALFDDHITLFVFVELMGPRVRAARNILVRLIMIATSGVVAYKGIKFADGMSGVIAWGLNINMTIPTYSVTVGFGLILIFNLILLIDDVAALFGKRAQLVPRQDQVMDGSFRPQDDL</sequence>